<proteinExistence type="predicted"/>
<gene>
    <name evidence="1" type="ORF">FSO04_17520</name>
</gene>
<dbReference type="RefSeq" id="WP_154560883.1">
    <property type="nucleotide sequence ID" value="NZ_VOSW01000030.1"/>
</dbReference>
<dbReference type="InterPro" id="IPR009962">
    <property type="entry name" value="DUF1488"/>
</dbReference>
<dbReference type="AlphaFoldDB" id="A0A6N6WF09"/>
<reference evidence="1 2" key="1">
    <citation type="journal article" date="2020" name="Int. J. Syst. Evol. Microbiol.">
        <title>Paraburkholderia madseniana sp. nov., a phenolic acid-degrading bacterium isolated from acidic forest soil.</title>
        <authorList>
            <person name="Wilhelm R.C."/>
            <person name="Murphy S.J.L."/>
            <person name="Feriancek N.M."/>
            <person name="Karasz D.C."/>
            <person name="DeRito C.M."/>
            <person name="Newman J.D."/>
            <person name="Buckley D.H."/>
        </authorList>
    </citation>
    <scope>NUCLEOTIDE SEQUENCE [LARGE SCALE GENOMIC DNA]</scope>
    <source>
        <strain evidence="1 2">RP11</strain>
    </source>
</reference>
<dbReference type="SUPFAM" id="SSF160272">
    <property type="entry name" value="Shew3726-like"/>
    <property type="match status" value="1"/>
</dbReference>
<sequence length="137" mass="14592">MAIAPRRTILVLATTWRDELHVQETLEARQLLGGRRVVRSRPVSGSIINLLAHSGGSNVCEVESTTDGCAITAEALEDHFGAHCALESALMAAFDNGRNPIRSVYAEAIDQNGGKGVVLHSGLFRVDGTQPDRGTTA</sequence>
<evidence type="ECO:0000313" key="2">
    <source>
        <dbReference type="Proteomes" id="UP000463700"/>
    </source>
</evidence>
<dbReference type="InterPro" id="IPR036692">
    <property type="entry name" value="Shew3726-like_sf"/>
</dbReference>
<organism evidence="1 2">
    <name type="scientific">Paraburkholderia madseniana</name>
    <dbReference type="NCBI Taxonomy" id="2599607"/>
    <lineage>
        <taxon>Bacteria</taxon>
        <taxon>Pseudomonadati</taxon>
        <taxon>Pseudomonadota</taxon>
        <taxon>Betaproteobacteria</taxon>
        <taxon>Burkholderiales</taxon>
        <taxon>Burkholderiaceae</taxon>
        <taxon>Paraburkholderia</taxon>
    </lineage>
</organism>
<comment type="caution">
    <text evidence="1">The sequence shown here is derived from an EMBL/GenBank/DDBJ whole genome shotgun (WGS) entry which is preliminary data.</text>
</comment>
<protein>
    <submittedName>
        <fullName evidence="1">DUF1488 family protein</fullName>
    </submittedName>
</protein>
<dbReference type="OrthoDB" id="8967044at2"/>
<dbReference type="EMBL" id="VOSW01000030">
    <property type="protein sequence ID" value="KAE8758691.1"/>
    <property type="molecule type" value="Genomic_DNA"/>
</dbReference>
<evidence type="ECO:0000313" key="1">
    <source>
        <dbReference type="EMBL" id="KAE8758691.1"/>
    </source>
</evidence>
<accession>A0A6N6WF09</accession>
<dbReference type="Proteomes" id="UP000463700">
    <property type="component" value="Unassembled WGS sequence"/>
</dbReference>
<dbReference type="Pfam" id="PF07369">
    <property type="entry name" value="DUF1488"/>
    <property type="match status" value="1"/>
</dbReference>
<name>A0A6N6WF09_9BURK</name>